<dbReference type="InterPro" id="IPR027417">
    <property type="entry name" value="P-loop_NTPase"/>
</dbReference>
<dbReference type="OrthoDB" id="9806903at2"/>
<feature type="domain" description="ATPase AAA-type core" evidence="1">
    <location>
        <begin position="179"/>
        <end position="322"/>
    </location>
</feature>
<gene>
    <name evidence="2" type="ORF">UG56_022290</name>
</gene>
<accession>A0A1J4MYV4</accession>
<name>A0A1J4MYV4_9ACTN</name>
<evidence type="ECO:0000313" key="3">
    <source>
        <dbReference type="Proteomes" id="UP000033772"/>
    </source>
</evidence>
<dbReference type="GO" id="GO:0016887">
    <property type="term" value="F:ATP hydrolysis activity"/>
    <property type="evidence" value="ECO:0007669"/>
    <property type="project" value="InterPro"/>
</dbReference>
<comment type="caution">
    <text evidence="2">The sequence shown here is derived from an EMBL/GenBank/DDBJ whole genome shotgun (WGS) entry which is preliminary data.</text>
</comment>
<dbReference type="EMBL" id="JZDQ02000037">
    <property type="protein sequence ID" value="OIJ24525.1"/>
    <property type="molecule type" value="Genomic_DNA"/>
</dbReference>
<evidence type="ECO:0000259" key="1">
    <source>
        <dbReference type="Pfam" id="PF00004"/>
    </source>
</evidence>
<organism evidence="2 3">
    <name type="scientific">Nocardioides luteus</name>
    <dbReference type="NCBI Taxonomy" id="1844"/>
    <lineage>
        <taxon>Bacteria</taxon>
        <taxon>Bacillati</taxon>
        <taxon>Actinomycetota</taxon>
        <taxon>Actinomycetes</taxon>
        <taxon>Propionibacteriales</taxon>
        <taxon>Nocardioidaceae</taxon>
        <taxon>Nocardioides</taxon>
    </lineage>
</organism>
<dbReference type="GO" id="GO:0005524">
    <property type="term" value="F:ATP binding"/>
    <property type="evidence" value="ECO:0007669"/>
    <property type="project" value="InterPro"/>
</dbReference>
<dbReference type="Pfam" id="PF00004">
    <property type="entry name" value="AAA"/>
    <property type="match status" value="1"/>
</dbReference>
<protein>
    <recommendedName>
        <fullName evidence="1">ATPase AAA-type core domain-containing protein</fullName>
    </recommendedName>
</protein>
<dbReference type="Gene3D" id="3.40.50.300">
    <property type="entry name" value="P-loop containing nucleotide triphosphate hydrolases"/>
    <property type="match status" value="1"/>
</dbReference>
<evidence type="ECO:0000313" key="2">
    <source>
        <dbReference type="EMBL" id="OIJ24525.1"/>
    </source>
</evidence>
<dbReference type="RefSeq" id="WP_052693922.1">
    <property type="nucleotide sequence ID" value="NZ_JZDQ02000037.1"/>
</dbReference>
<dbReference type="AlphaFoldDB" id="A0A1J4MYV4"/>
<sequence>MQSIRETGLDVRVDTTDHDLVEAATLADIVEGLRSRALNRSTAVSRDFPAPIEEIVPSGFTVIRTDRRSHFAFVYATAEGAALAIRVTGRTTATVYTDTDERLLDVTNSVAALLAAHEPPESDELDVKVWAEGFKGDFDSLHIPKEPWESNRRNYARATARDLDSLMELSAPPTGGKLLLWYGAPGTGKSHAVTSLASAWAPWCETHLVTDAEQFFTDPTYLRSIVESGPIRNVPHFLQAYADQDTSKPPKAKLIVCEDADEYLRVDARERSGPALGRLLNLTDGLYGRDRDCYVLLTTNDDIARLHPAVVRPGRCLSQVEFAPLPAAEARAWAGDSSVTHDMTIAELFARQGGNRVETTTDRIGAYL</sequence>
<dbReference type="SUPFAM" id="SSF52540">
    <property type="entry name" value="P-loop containing nucleoside triphosphate hydrolases"/>
    <property type="match status" value="1"/>
</dbReference>
<reference evidence="2" key="1">
    <citation type="submission" date="2016-10" db="EMBL/GenBank/DDBJ databases">
        <title>Draft Genome Sequence of Nocardioides luteus Strain BAFB, an Alkane-Degrading Bacterium Isolated from JP-7 Polluted Soil.</title>
        <authorList>
            <person name="Brown L."/>
            <person name="Ruiz O.N."/>
            <person name="Gunasekera T."/>
        </authorList>
    </citation>
    <scope>NUCLEOTIDE SEQUENCE [LARGE SCALE GENOMIC DNA]</scope>
    <source>
        <strain evidence="2">BAFB</strain>
    </source>
</reference>
<dbReference type="STRING" id="1844.UG56_022290"/>
<dbReference type="Proteomes" id="UP000033772">
    <property type="component" value="Unassembled WGS sequence"/>
</dbReference>
<proteinExistence type="predicted"/>
<dbReference type="InterPro" id="IPR003959">
    <property type="entry name" value="ATPase_AAA_core"/>
</dbReference>
<keyword evidence="3" id="KW-1185">Reference proteome</keyword>